<protein>
    <submittedName>
        <fullName evidence="1">Uncharacterized protein</fullName>
    </submittedName>
</protein>
<feature type="non-terminal residue" evidence="1">
    <location>
        <position position="1"/>
    </location>
</feature>
<gene>
    <name evidence="1" type="ORF">TSPGSL018_18984</name>
</gene>
<evidence type="ECO:0000313" key="1">
    <source>
        <dbReference type="EMBL" id="JAC76895.1"/>
    </source>
</evidence>
<proteinExistence type="predicted"/>
<dbReference type="AlphaFoldDB" id="A0A061S1T9"/>
<name>A0A061S1T9_9CHLO</name>
<organism evidence="1">
    <name type="scientific">Tetraselmis sp. GSL018</name>
    <dbReference type="NCBI Taxonomy" id="582737"/>
    <lineage>
        <taxon>Eukaryota</taxon>
        <taxon>Viridiplantae</taxon>
        <taxon>Chlorophyta</taxon>
        <taxon>core chlorophytes</taxon>
        <taxon>Chlorodendrophyceae</taxon>
        <taxon>Chlorodendrales</taxon>
        <taxon>Chlorodendraceae</taxon>
        <taxon>Tetraselmis</taxon>
    </lineage>
</organism>
<accession>A0A061S1T9</accession>
<dbReference type="EMBL" id="GBEZ01008657">
    <property type="protein sequence ID" value="JAC76895.1"/>
    <property type="molecule type" value="Transcribed_RNA"/>
</dbReference>
<reference evidence="1" key="1">
    <citation type="submission" date="2014-05" db="EMBL/GenBank/DDBJ databases">
        <title>The transcriptome of the halophilic microalga Tetraselmis sp. GSL018 isolated from the Great Salt Lake, Utah.</title>
        <authorList>
            <person name="Jinkerson R.E."/>
            <person name="D'Adamo S."/>
            <person name="Posewitz M.C."/>
        </authorList>
    </citation>
    <scope>NUCLEOTIDE SEQUENCE</scope>
    <source>
        <strain evidence="1">GSL018</strain>
    </source>
</reference>
<sequence length="30" mass="2977">VLLKGEAGHDLLTLAGAAVAEHSAVSGHRP</sequence>